<reference evidence="8 9" key="1">
    <citation type="submission" date="2018-12" db="EMBL/GenBank/DDBJ databases">
        <title>Flammeovirga pectinis sp. nov., isolated from the gut of the Korean scallop, Patinopecten yessoensis.</title>
        <authorList>
            <person name="Bae J.-W."/>
            <person name="Jeong Y.-S."/>
            <person name="Kang W."/>
        </authorList>
    </citation>
    <scope>NUCLEOTIDE SEQUENCE [LARGE SCALE GENOMIC DNA]</scope>
    <source>
        <strain evidence="8 9">L12M1</strain>
    </source>
</reference>
<comment type="cofactor">
    <cofactor evidence="7">
        <name>Zn(2+)</name>
        <dbReference type="ChEBI" id="CHEBI:29105"/>
    </cofactor>
    <text evidence="7">Binds 1 zinc ion.</text>
</comment>
<dbReference type="OrthoDB" id="9811984at2"/>
<dbReference type="EMBL" id="CP034562">
    <property type="protein sequence ID" value="AZQ64187.1"/>
    <property type="molecule type" value="Genomic_DNA"/>
</dbReference>
<sequence length="146" mass="17348">MEREITFFTEDISFDIPNEGPLKEWIQSVIEKFDFKLIGVNYILCSDEYLHKINVEYLDHDTYTDIITFDNSEYENEIESDIFVSIDRIKENFKTIGTNETDEFHRVLIHGILHLLGFKDKSDEEAKKMRDLEDEQLAFRNETLKA</sequence>
<feature type="binding site" evidence="7">
    <location>
        <position position="110"/>
    </location>
    <ligand>
        <name>Zn(2+)</name>
        <dbReference type="ChEBI" id="CHEBI:29105"/>
        <note>catalytic</note>
    </ligand>
</feature>
<evidence type="ECO:0000256" key="6">
    <source>
        <dbReference type="ARBA" id="ARBA00022833"/>
    </source>
</evidence>
<dbReference type="Gene3D" id="3.40.390.30">
    <property type="entry name" value="Metalloproteases ('zincins'), catalytic domain"/>
    <property type="match status" value="1"/>
</dbReference>
<dbReference type="InterPro" id="IPR023091">
    <property type="entry name" value="MetalPrtase_cat_dom_sf_prd"/>
</dbReference>
<dbReference type="PANTHER" id="PTHR46986">
    <property type="entry name" value="ENDORIBONUCLEASE YBEY, CHLOROPLASTIC"/>
    <property type="match status" value="1"/>
</dbReference>
<dbReference type="GO" id="GO:0004222">
    <property type="term" value="F:metalloendopeptidase activity"/>
    <property type="evidence" value="ECO:0007669"/>
    <property type="project" value="InterPro"/>
</dbReference>
<dbReference type="HAMAP" id="MF_00009">
    <property type="entry name" value="Endoribonucl_YbeY"/>
    <property type="match status" value="1"/>
</dbReference>
<dbReference type="NCBIfam" id="TIGR00043">
    <property type="entry name" value="rRNA maturation RNase YbeY"/>
    <property type="match status" value="1"/>
</dbReference>
<organism evidence="8 9">
    <name type="scientific">Flammeovirga pectinis</name>
    <dbReference type="NCBI Taxonomy" id="2494373"/>
    <lineage>
        <taxon>Bacteria</taxon>
        <taxon>Pseudomonadati</taxon>
        <taxon>Bacteroidota</taxon>
        <taxon>Cytophagia</taxon>
        <taxon>Cytophagales</taxon>
        <taxon>Flammeovirgaceae</taxon>
        <taxon>Flammeovirga</taxon>
    </lineage>
</organism>
<evidence type="ECO:0000256" key="5">
    <source>
        <dbReference type="ARBA" id="ARBA00022801"/>
    </source>
</evidence>
<keyword evidence="7" id="KW-0698">rRNA processing</keyword>
<proteinExistence type="inferred from homology"/>
<comment type="similarity">
    <text evidence="1 7">Belongs to the endoribonuclease YbeY family.</text>
</comment>
<evidence type="ECO:0000256" key="1">
    <source>
        <dbReference type="ARBA" id="ARBA00010875"/>
    </source>
</evidence>
<name>A0A3S9P7M1_9BACT</name>
<evidence type="ECO:0000313" key="8">
    <source>
        <dbReference type="EMBL" id="AZQ64187.1"/>
    </source>
</evidence>
<evidence type="ECO:0000313" key="9">
    <source>
        <dbReference type="Proteomes" id="UP000267268"/>
    </source>
</evidence>
<evidence type="ECO:0000256" key="7">
    <source>
        <dbReference type="HAMAP-Rule" id="MF_00009"/>
    </source>
</evidence>
<dbReference type="GO" id="GO:0008270">
    <property type="term" value="F:zinc ion binding"/>
    <property type="evidence" value="ECO:0007669"/>
    <property type="project" value="UniProtKB-UniRule"/>
</dbReference>
<dbReference type="GO" id="GO:0006364">
    <property type="term" value="P:rRNA processing"/>
    <property type="evidence" value="ECO:0007669"/>
    <property type="project" value="UniProtKB-UniRule"/>
</dbReference>
<gene>
    <name evidence="7 8" type="primary">ybeY</name>
    <name evidence="8" type="ORF">EI427_18725</name>
</gene>
<dbReference type="EC" id="3.1.-.-" evidence="7"/>
<dbReference type="Pfam" id="PF02130">
    <property type="entry name" value="YbeY"/>
    <property type="match status" value="1"/>
</dbReference>
<keyword evidence="7" id="KW-0963">Cytoplasm</keyword>
<keyword evidence="6 7" id="KW-0862">Zinc</keyword>
<dbReference type="PROSITE" id="PS01306">
    <property type="entry name" value="UPF0054"/>
    <property type="match status" value="1"/>
</dbReference>
<dbReference type="AlphaFoldDB" id="A0A3S9P7M1"/>
<feature type="binding site" evidence="7">
    <location>
        <position position="114"/>
    </location>
    <ligand>
        <name>Zn(2+)</name>
        <dbReference type="ChEBI" id="CHEBI:29105"/>
        <note>catalytic</note>
    </ligand>
</feature>
<accession>A0A3S9P7M1</accession>
<evidence type="ECO:0000256" key="2">
    <source>
        <dbReference type="ARBA" id="ARBA00022722"/>
    </source>
</evidence>
<keyword evidence="3 7" id="KW-0479">Metal-binding</keyword>
<protein>
    <recommendedName>
        <fullName evidence="7">Endoribonuclease YbeY</fullName>
        <ecNumber evidence="7">3.1.-.-</ecNumber>
    </recommendedName>
</protein>
<dbReference type="GO" id="GO:0004521">
    <property type="term" value="F:RNA endonuclease activity"/>
    <property type="evidence" value="ECO:0007669"/>
    <property type="project" value="UniProtKB-UniRule"/>
</dbReference>
<evidence type="ECO:0000256" key="4">
    <source>
        <dbReference type="ARBA" id="ARBA00022759"/>
    </source>
</evidence>
<keyword evidence="4 7" id="KW-0255">Endonuclease</keyword>
<keyword evidence="2 7" id="KW-0540">Nuclease</keyword>
<evidence type="ECO:0000256" key="3">
    <source>
        <dbReference type="ARBA" id="ARBA00022723"/>
    </source>
</evidence>
<dbReference type="RefSeq" id="WP_126617627.1">
    <property type="nucleotide sequence ID" value="NZ_CP034562.1"/>
</dbReference>
<feature type="binding site" evidence="7">
    <location>
        <position position="120"/>
    </location>
    <ligand>
        <name>Zn(2+)</name>
        <dbReference type="ChEBI" id="CHEBI:29105"/>
        <note>catalytic</note>
    </ligand>
</feature>
<comment type="subcellular location">
    <subcellularLocation>
        <location evidence="7">Cytoplasm</location>
    </subcellularLocation>
</comment>
<dbReference type="GO" id="GO:0005737">
    <property type="term" value="C:cytoplasm"/>
    <property type="evidence" value="ECO:0007669"/>
    <property type="project" value="UniProtKB-SubCell"/>
</dbReference>
<dbReference type="SUPFAM" id="SSF55486">
    <property type="entry name" value="Metalloproteases ('zincins'), catalytic domain"/>
    <property type="match status" value="1"/>
</dbReference>
<dbReference type="Proteomes" id="UP000267268">
    <property type="component" value="Chromosome 1"/>
</dbReference>
<keyword evidence="5 7" id="KW-0378">Hydrolase</keyword>
<keyword evidence="7" id="KW-0690">Ribosome biogenesis</keyword>
<dbReference type="InterPro" id="IPR002036">
    <property type="entry name" value="YbeY"/>
</dbReference>
<comment type="function">
    <text evidence="7">Single strand-specific metallo-endoribonuclease involved in late-stage 70S ribosome quality control and in maturation of the 3' terminus of the 16S rRNA.</text>
</comment>
<dbReference type="PANTHER" id="PTHR46986:SF1">
    <property type="entry name" value="ENDORIBONUCLEASE YBEY, CHLOROPLASTIC"/>
    <property type="match status" value="1"/>
</dbReference>
<keyword evidence="9" id="KW-1185">Reference proteome</keyword>
<dbReference type="InterPro" id="IPR020549">
    <property type="entry name" value="YbeY_CS"/>
</dbReference>
<dbReference type="KEGG" id="fll:EI427_18725"/>